<organism evidence="1 2">
    <name type="scientific">Streptomyces montanus</name>
    <dbReference type="NCBI Taxonomy" id="2580423"/>
    <lineage>
        <taxon>Bacteria</taxon>
        <taxon>Bacillati</taxon>
        <taxon>Actinomycetota</taxon>
        <taxon>Actinomycetes</taxon>
        <taxon>Kitasatosporales</taxon>
        <taxon>Streptomycetaceae</taxon>
        <taxon>Streptomyces</taxon>
    </lineage>
</organism>
<keyword evidence="2" id="KW-1185">Reference proteome</keyword>
<dbReference type="RefSeq" id="WP_138048767.1">
    <property type="nucleotide sequence ID" value="NZ_VBZC01000045.1"/>
</dbReference>
<proteinExistence type="predicted"/>
<evidence type="ECO:0008006" key="3">
    <source>
        <dbReference type="Google" id="ProtNLM"/>
    </source>
</evidence>
<evidence type="ECO:0000313" key="1">
    <source>
        <dbReference type="EMBL" id="TLS42106.1"/>
    </source>
</evidence>
<sequence length="615" mass="65714">MRPQLRSDAFFAPVAHGVIWLSSAGEVTLKGTSIAAVTQRLAPHLNGRRTVEELTATLSDQHRSLVVELIDVLLAKGLVRDAAAEQPSALYVTGDAVYERFAGGRALVAAPGPMVAACVRALSRGGVRKVTARIDARDQDTEGTPDGRVQSDVLDDAVDNDGLESVDFVLHLFDCERIGHARRLAALCARRDIPLVQALVSAAEVLIGPHPALDWETVWRRLAPEDRHAFRTARMPPMSGACLPVLANHLAFLLYRQVTGTSGAADSRLHVFDTGTLERTSHRVLPLPPPTGSVRRSRERFEASVRRLRAGRRLTEEELSTRVMAAIDERFGPIRRLDEADLPQLPLRQTRAVVADPFSADRVEVTAYGPNFRSARHRAALKSVGTYGVLASGPHLPQAGSRRARWGLRLGPDEPRLVDVDGAPGAIGDQEVGVGVGVGLDWGQMVTAAVLARYQADLFTGSDGMSSLIDRPCPSIDEKAVASDPAVRRYHRLLGALGHDVCLYDLTGAAGVPTVGCALDGAVLHVESALSWTAAARGVIEYVLAAAQSGVLPGAVLAEPAACGGTWKPPRDITPADVIAAIRGTGREPVLILLDDDPAMAQVLPYAGRVVLLDE</sequence>
<name>A0A5R9FIW1_9ACTN</name>
<accession>A0A5R9FIW1</accession>
<dbReference type="Gene3D" id="3.90.930.60">
    <property type="match status" value="1"/>
</dbReference>
<evidence type="ECO:0000313" key="2">
    <source>
        <dbReference type="Proteomes" id="UP000305906"/>
    </source>
</evidence>
<gene>
    <name evidence="1" type="ORF">FE633_32530</name>
</gene>
<protein>
    <recommendedName>
        <fullName evidence="3">YcaO domain-containing protein</fullName>
    </recommendedName>
</protein>
<comment type="caution">
    <text evidence="1">The sequence shown here is derived from an EMBL/GenBank/DDBJ whole genome shotgun (WGS) entry which is preliminary data.</text>
</comment>
<dbReference type="EMBL" id="VBZC01000045">
    <property type="protein sequence ID" value="TLS42106.1"/>
    <property type="molecule type" value="Genomic_DNA"/>
</dbReference>
<dbReference type="Proteomes" id="UP000305906">
    <property type="component" value="Unassembled WGS sequence"/>
</dbReference>
<reference evidence="1 2" key="1">
    <citation type="submission" date="2019-05" db="EMBL/GenBank/DDBJ databases">
        <title>Streptomyces sp. NEAU-C151, a novel actinomycete isolated from soil.</title>
        <authorList>
            <person name="Han L."/>
            <person name="Jiang H."/>
        </authorList>
    </citation>
    <scope>NUCLEOTIDE SEQUENCE [LARGE SCALE GENOMIC DNA]</scope>
    <source>
        <strain evidence="1 2">NEAU-C151</strain>
    </source>
</reference>
<dbReference type="AlphaFoldDB" id="A0A5R9FIW1"/>